<evidence type="ECO:0000313" key="1">
    <source>
        <dbReference type="EMBL" id="GAG74621.1"/>
    </source>
</evidence>
<protein>
    <recommendedName>
        <fullName evidence="2">Ribbon-helix-helix protein CopG domain-containing protein</fullName>
    </recommendedName>
</protein>
<evidence type="ECO:0008006" key="2">
    <source>
        <dbReference type="Google" id="ProtNLM"/>
    </source>
</evidence>
<name>X1BR36_9ZZZZ</name>
<dbReference type="GO" id="GO:0006355">
    <property type="term" value="P:regulation of DNA-templated transcription"/>
    <property type="evidence" value="ECO:0007669"/>
    <property type="project" value="InterPro"/>
</dbReference>
<proteinExistence type="predicted"/>
<comment type="caution">
    <text evidence="1">The sequence shown here is derived from an EMBL/GenBank/DDBJ whole genome shotgun (WGS) entry which is preliminary data.</text>
</comment>
<dbReference type="AlphaFoldDB" id="X1BR36"/>
<dbReference type="Gene3D" id="1.10.1220.10">
    <property type="entry name" value="Met repressor-like"/>
    <property type="match status" value="1"/>
</dbReference>
<dbReference type="InterPro" id="IPR013321">
    <property type="entry name" value="Arc_rbn_hlx_hlx"/>
</dbReference>
<reference evidence="1" key="1">
    <citation type="journal article" date="2014" name="Front. Microbiol.">
        <title>High frequency of phylogenetically diverse reductive dehalogenase-homologous genes in deep subseafloor sedimentary metagenomes.</title>
        <authorList>
            <person name="Kawai M."/>
            <person name="Futagami T."/>
            <person name="Toyoda A."/>
            <person name="Takaki Y."/>
            <person name="Nishi S."/>
            <person name="Hori S."/>
            <person name="Arai W."/>
            <person name="Tsubouchi T."/>
            <person name="Morono Y."/>
            <person name="Uchiyama I."/>
            <person name="Ito T."/>
            <person name="Fujiyama A."/>
            <person name="Inagaki F."/>
            <person name="Takami H."/>
        </authorList>
    </citation>
    <scope>NUCLEOTIDE SEQUENCE</scope>
    <source>
        <strain evidence="1">Expedition CK06-06</strain>
    </source>
</reference>
<sequence length="84" mass="10126">MSNIKTAVSIKESLFKKAETLAKKLEISRSKLFAVALENFIRQQENRELLKKINEVYSQVFSPDEERYRKQIRDYHRRFLEDEC</sequence>
<dbReference type="EMBL" id="BART01000770">
    <property type="protein sequence ID" value="GAG74621.1"/>
    <property type="molecule type" value="Genomic_DNA"/>
</dbReference>
<organism evidence="1">
    <name type="scientific">marine sediment metagenome</name>
    <dbReference type="NCBI Taxonomy" id="412755"/>
    <lineage>
        <taxon>unclassified sequences</taxon>
        <taxon>metagenomes</taxon>
        <taxon>ecological metagenomes</taxon>
    </lineage>
</organism>
<gene>
    <name evidence="1" type="ORF">S01H4_03215</name>
</gene>
<accession>X1BR36</accession>